<evidence type="ECO:0000313" key="3">
    <source>
        <dbReference type="Proteomes" id="UP000265703"/>
    </source>
</evidence>
<evidence type="ECO:0000256" key="1">
    <source>
        <dbReference type="SAM" id="MobiDB-lite"/>
    </source>
</evidence>
<feature type="region of interest" description="Disordered" evidence="1">
    <location>
        <begin position="131"/>
        <end position="153"/>
    </location>
</feature>
<gene>
    <name evidence="2" type="ORF">C1645_840662</name>
</gene>
<keyword evidence="3" id="KW-1185">Reference proteome</keyword>
<feature type="compositionally biased region" description="Acidic residues" evidence="1">
    <location>
        <begin position="79"/>
        <end position="106"/>
    </location>
</feature>
<reference evidence="2 3" key="1">
    <citation type="submission" date="2018-06" db="EMBL/GenBank/DDBJ databases">
        <title>Comparative genomics reveals the genomic features of Rhizophagus irregularis, R. cerebriforme, R. diaphanum and Gigaspora rosea, and their symbiotic lifestyle signature.</title>
        <authorList>
            <person name="Morin E."/>
            <person name="San Clemente H."/>
            <person name="Chen E.C.H."/>
            <person name="De La Providencia I."/>
            <person name="Hainaut M."/>
            <person name="Kuo A."/>
            <person name="Kohler A."/>
            <person name="Murat C."/>
            <person name="Tang N."/>
            <person name="Roy S."/>
            <person name="Loubradou J."/>
            <person name="Henrissat B."/>
            <person name="Grigoriev I.V."/>
            <person name="Corradi N."/>
            <person name="Roux C."/>
            <person name="Martin F.M."/>
        </authorList>
    </citation>
    <scope>NUCLEOTIDE SEQUENCE [LARGE SCALE GENOMIC DNA]</scope>
    <source>
        <strain evidence="2 3">DAOM 227022</strain>
    </source>
</reference>
<dbReference type="EMBL" id="QKYT01001293">
    <property type="protein sequence ID" value="RIA79448.1"/>
    <property type="molecule type" value="Genomic_DNA"/>
</dbReference>
<organism evidence="2 3">
    <name type="scientific">Glomus cerebriforme</name>
    <dbReference type="NCBI Taxonomy" id="658196"/>
    <lineage>
        <taxon>Eukaryota</taxon>
        <taxon>Fungi</taxon>
        <taxon>Fungi incertae sedis</taxon>
        <taxon>Mucoromycota</taxon>
        <taxon>Glomeromycotina</taxon>
        <taxon>Glomeromycetes</taxon>
        <taxon>Glomerales</taxon>
        <taxon>Glomeraceae</taxon>
        <taxon>Glomus</taxon>
    </lineage>
</organism>
<feature type="compositionally biased region" description="Acidic residues" evidence="1">
    <location>
        <begin position="32"/>
        <end position="49"/>
    </location>
</feature>
<dbReference type="Proteomes" id="UP000265703">
    <property type="component" value="Unassembled WGS sequence"/>
</dbReference>
<evidence type="ECO:0000313" key="2">
    <source>
        <dbReference type="EMBL" id="RIA79448.1"/>
    </source>
</evidence>
<feature type="compositionally biased region" description="Basic residues" evidence="1">
    <location>
        <begin position="143"/>
        <end position="153"/>
    </location>
</feature>
<proteinExistence type="predicted"/>
<name>A0A397S0J6_9GLOM</name>
<sequence>MKECGYRKILIDDSSTVKVETINGNRYSIFTDEGEDNNDMNESSFEEFDDNYKYNFNNDYNDKEEEKTNLKDNHNNTNEEQESEEEKEGEEGDSKEEEEGNNEEENPLISKNIIEMGNCLHNLLRNIYKVPTPPPTNNNNIVSKHRYKEKKLK</sequence>
<protein>
    <submittedName>
        <fullName evidence="2">Uncharacterized protein</fullName>
    </submittedName>
</protein>
<feature type="region of interest" description="Disordered" evidence="1">
    <location>
        <begin position="29"/>
        <end position="110"/>
    </location>
</feature>
<dbReference type="AlphaFoldDB" id="A0A397S0J6"/>
<comment type="caution">
    <text evidence="2">The sequence shown here is derived from an EMBL/GenBank/DDBJ whole genome shotgun (WGS) entry which is preliminary data.</text>
</comment>
<accession>A0A397S0J6</accession>
<feature type="compositionally biased region" description="Basic and acidic residues" evidence="1">
    <location>
        <begin position="60"/>
        <end position="74"/>
    </location>
</feature>